<feature type="non-terminal residue" evidence="2">
    <location>
        <position position="156"/>
    </location>
</feature>
<sequence>CSCHPPRTRGASSSTRASSRRRTAWSASRRRGRWRRTRCSTRRASSCPTGRSTRRPSRCRGSSTSRRPSTRPRCGCSRYARRGPAPCSSAAARGPTSSPRPRCWPAGAAYSLPRPSPCGARRRRASRCASGCGSCVSRTGPARSVSSSSSACSDGV</sequence>
<evidence type="ECO:0000313" key="2">
    <source>
        <dbReference type="EMBL" id="CAA9501104.1"/>
    </source>
</evidence>
<feature type="compositionally biased region" description="Low complexity" evidence="1">
    <location>
        <begin position="42"/>
        <end position="51"/>
    </location>
</feature>
<feature type="compositionally biased region" description="Basic residues" evidence="1">
    <location>
        <begin position="18"/>
        <end position="41"/>
    </location>
</feature>
<evidence type="ECO:0000256" key="1">
    <source>
        <dbReference type="SAM" id="MobiDB-lite"/>
    </source>
</evidence>
<organism evidence="2">
    <name type="scientific">uncultured Solirubrobacteraceae bacterium</name>
    <dbReference type="NCBI Taxonomy" id="1162706"/>
    <lineage>
        <taxon>Bacteria</taxon>
        <taxon>Bacillati</taxon>
        <taxon>Actinomycetota</taxon>
        <taxon>Thermoleophilia</taxon>
        <taxon>Solirubrobacterales</taxon>
        <taxon>Solirubrobacteraceae</taxon>
        <taxon>environmental samples</taxon>
    </lineage>
</organism>
<protein>
    <submittedName>
        <fullName evidence="2">Uncharacterized protein</fullName>
    </submittedName>
</protein>
<name>A0A6J4SJV9_9ACTN</name>
<accession>A0A6J4SJV9</accession>
<proteinExistence type="predicted"/>
<feature type="compositionally biased region" description="Low complexity" evidence="1">
    <location>
        <begin position="59"/>
        <end position="78"/>
    </location>
</feature>
<dbReference type="AlphaFoldDB" id="A0A6J4SJV9"/>
<feature type="compositionally biased region" description="Low complexity" evidence="1">
    <location>
        <begin position="8"/>
        <end position="17"/>
    </location>
</feature>
<feature type="compositionally biased region" description="Low complexity" evidence="1">
    <location>
        <begin position="144"/>
        <end position="156"/>
    </location>
</feature>
<dbReference type="EMBL" id="CADCVT010000191">
    <property type="protein sequence ID" value="CAA9501104.1"/>
    <property type="molecule type" value="Genomic_DNA"/>
</dbReference>
<gene>
    <name evidence="2" type="ORF">AVDCRST_MAG85-1762</name>
</gene>
<feature type="non-terminal residue" evidence="2">
    <location>
        <position position="1"/>
    </location>
</feature>
<reference evidence="2" key="1">
    <citation type="submission" date="2020-02" db="EMBL/GenBank/DDBJ databases">
        <authorList>
            <person name="Meier V. D."/>
        </authorList>
    </citation>
    <scope>NUCLEOTIDE SEQUENCE</scope>
    <source>
        <strain evidence="2">AVDCRST_MAG85</strain>
    </source>
</reference>
<feature type="region of interest" description="Disordered" evidence="1">
    <location>
        <begin position="1"/>
        <end position="156"/>
    </location>
</feature>